<protein>
    <submittedName>
        <fullName evidence="3">GAF domain-containing protein</fullName>
    </submittedName>
</protein>
<dbReference type="InterPro" id="IPR051330">
    <property type="entry name" value="Phosphatase_reg/MetRdx"/>
</dbReference>
<gene>
    <name evidence="3" type="ORF">ENS31_09665</name>
</gene>
<name>A0A7V2ZKU3_9BACT</name>
<dbReference type="InterPro" id="IPR029016">
    <property type="entry name" value="GAF-like_dom_sf"/>
</dbReference>
<comment type="similarity">
    <text evidence="1">Belongs to the free Met sulfoxide reductase family.</text>
</comment>
<dbReference type="FunFam" id="3.30.450.40:FF:000008">
    <property type="entry name" value="GAF domain-containing proteins"/>
    <property type="match status" value="1"/>
</dbReference>
<comment type="caution">
    <text evidence="3">The sequence shown here is derived from an EMBL/GenBank/DDBJ whole genome shotgun (WGS) entry which is preliminary data.</text>
</comment>
<dbReference type="AlphaFoldDB" id="A0A7V2ZKU3"/>
<sequence length="163" mass="18330">MAEVLEIKKDAKESEKYELLMKQVKSLLSKDDRLITNLSNFAAALKQTFNKISWVGFYLYDGEILYLGPFQGKVACTKIQIGKGVCGTAAAKGETIIVPDVNKFPGHIFCDPDSKSEMVVPMFKNNKLIGVLDVDSDSYNSFDETDKKYLEEIIKFLTEEIIN</sequence>
<evidence type="ECO:0000259" key="2">
    <source>
        <dbReference type="Pfam" id="PF01590"/>
    </source>
</evidence>
<evidence type="ECO:0000313" key="3">
    <source>
        <dbReference type="EMBL" id="HFI91776.1"/>
    </source>
</evidence>
<dbReference type="GO" id="GO:0033745">
    <property type="term" value="F:L-methionine-(R)-S-oxide reductase activity"/>
    <property type="evidence" value="ECO:0007669"/>
    <property type="project" value="TreeGrafter"/>
</dbReference>
<dbReference type="Gene3D" id="3.30.450.40">
    <property type="match status" value="1"/>
</dbReference>
<proteinExistence type="inferred from homology"/>
<dbReference type="PANTHER" id="PTHR21021:SF15">
    <property type="entry name" value="FREE METHIONINE-R-SULFOXIDE REDUCTASE"/>
    <property type="match status" value="1"/>
</dbReference>
<dbReference type="Pfam" id="PF01590">
    <property type="entry name" value="GAF"/>
    <property type="match status" value="1"/>
</dbReference>
<dbReference type="InterPro" id="IPR003018">
    <property type="entry name" value="GAF"/>
</dbReference>
<dbReference type="SUPFAM" id="SSF55781">
    <property type="entry name" value="GAF domain-like"/>
    <property type="match status" value="1"/>
</dbReference>
<organism evidence="3">
    <name type="scientific">Ignavibacterium album</name>
    <dbReference type="NCBI Taxonomy" id="591197"/>
    <lineage>
        <taxon>Bacteria</taxon>
        <taxon>Pseudomonadati</taxon>
        <taxon>Ignavibacteriota</taxon>
        <taxon>Ignavibacteria</taxon>
        <taxon>Ignavibacteriales</taxon>
        <taxon>Ignavibacteriaceae</taxon>
        <taxon>Ignavibacterium</taxon>
    </lineage>
</organism>
<dbReference type="GO" id="GO:0005829">
    <property type="term" value="C:cytosol"/>
    <property type="evidence" value="ECO:0007669"/>
    <property type="project" value="TreeGrafter"/>
</dbReference>
<reference evidence="3" key="1">
    <citation type="journal article" date="2020" name="mSystems">
        <title>Genome- and Community-Level Interaction Insights into Carbon Utilization and Element Cycling Functions of Hydrothermarchaeota in Hydrothermal Sediment.</title>
        <authorList>
            <person name="Zhou Z."/>
            <person name="Liu Y."/>
            <person name="Xu W."/>
            <person name="Pan J."/>
            <person name="Luo Z.H."/>
            <person name="Li M."/>
        </authorList>
    </citation>
    <scope>NUCLEOTIDE SEQUENCE [LARGE SCALE GENOMIC DNA]</scope>
    <source>
        <strain evidence="3">SpSt-479</strain>
    </source>
</reference>
<evidence type="ECO:0000256" key="1">
    <source>
        <dbReference type="ARBA" id="ARBA00038454"/>
    </source>
</evidence>
<dbReference type="PANTHER" id="PTHR21021">
    <property type="entry name" value="GAF/PUTATIVE CYTOSKELETAL PROTEIN"/>
    <property type="match status" value="1"/>
</dbReference>
<accession>A0A7V2ZKU3</accession>
<feature type="domain" description="GAF" evidence="2">
    <location>
        <begin position="39"/>
        <end position="155"/>
    </location>
</feature>
<dbReference type="EMBL" id="DSUJ01000008">
    <property type="protein sequence ID" value="HFI91776.1"/>
    <property type="molecule type" value="Genomic_DNA"/>
</dbReference>